<evidence type="ECO:0000256" key="1">
    <source>
        <dbReference type="ARBA" id="ARBA00010552"/>
    </source>
</evidence>
<gene>
    <name evidence="2" type="primary">yabJ</name>
    <name evidence="2" type="ORF">HRbin17_00593</name>
</gene>
<dbReference type="NCBIfam" id="TIGR00004">
    <property type="entry name" value="Rid family detoxifying hydrolase"/>
    <property type="match status" value="1"/>
</dbReference>
<dbReference type="InterPro" id="IPR035959">
    <property type="entry name" value="RutC-like_sf"/>
</dbReference>
<dbReference type="PANTHER" id="PTHR11803:SF58">
    <property type="entry name" value="PROTEIN HMF1-RELATED"/>
    <property type="match status" value="1"/>
</dbReference>
<dbReference type="GO" id="GO:0120241">
    <property type="term" value="F:2-iminobutanoate/2-iminopropanoate deaminase"/>
    <property type="evidence" value="ECO:0007669"/>
    <property type="project" value="UniProtKB-EC"/>
</dbReference>
<dbReference type="EC" id="3.5.99.10" evidence="2"/>
<evidence type="ECO:0000313" key="2">
    <source>
        <dbReference type="EMBL" id="GBC98097.1"/>
    </source>
</evidence>
<dbReference type="FunFam" id="3.30.1330.40:FF:000001">
    <property type="entry name" value="L-PSP family endoribonuclease"/>
    <property type="match status" value="1"/>
</dbReference>
<organism evidence="2 3">
    <name type="scientific">Candidatus Fervidibacter japonicus</name>
    <dbReference type="NCBI Taxonomy" id="2035412"/>
    <lineage>
        <taxon>Bacteria</taxon>
        <taxon>Candidatus Fervidibacterota</taxon>
        <taxon>Candidatus Fervidibacter</taxon>
    </lineage>
</organism>
<dbReference type="Pfam" id="PF01042">
    <property type="entry name" value="Ribonuc_L-PSP"/>
    <property type="match status" value="1"/>
</dbReference>
<accession>A0A2H5XAG0</accession>
<name>A0A2H5XAG0_9BACT</name>
<dbReference type="Gene3D" id="3.30.1330.40">
    <property type="entry name" value="RutC-like"/>
    <property type="match status" value="1"/>
</dbReference>
<dbReference type="InterPro" id="IPR006175">
    <property type="entry name" value="YjgF/YER057c/UK114"/>
</dbReference>
<dbReference type="SUPFAM" id="SSF55298">
    <property type="entry name" value="YjgF-like"/>
    <property type="match status" value="1"/>
</dbReference>
<proteinExistence type="inferred from homology"/>
<dbReference type="Proteomes" id="UP000236173">
    <property type="component" value="Unassembled WGS sequence"/>
</dbReference>
<dbReference type="PANTHER" id="PTHR11803">
    <property type="entry name" value="2-IMINOBUTANOATE/2-IMINOPROPANOATE DEAMINASE RIDA"/>
    <property type="match status" value="1"/>
</dbReference>
<comment type="caution">
    <text evidence="2">The sequence shown here is derived from an EMBL/GenBank/DDBJ whole genome shotgun (WGS) entry which is preliminary data.</text>
</comment>
<reference evidence="3" key="1">
    <citation type="submission" date="2017-09" db="EMBL/GenBank/DDBJ databases">
        <title>Metaegenomics of thermophilic ammonia-oxidizing enrichment culture.</title>
        <authorList>
            <person name="Kato S."/>
            <person name="Suzuki K."/>
        </authorList>
    </citation>
    <scope>NUCLEOTIDE SEQUENCE [LARGE SCALE GENOMIC DNA]</scope>
</reference>
<keyword evidence="2" id="KW-0378">Hydrolase</keyword>
<dbReference type="CDD" id="cd00448">
    <property type="entry name" value="YjgF_YER057c_UK114_family"/>
    <property type="match status" value="1"/>
</dbReference>
<dbReference type="InterPro" id="IPR006056">
    <property type="entry name" value="RidA"/>
</dbReference>
<sequence length="125" mass="13411">MGRQPVQTPNAPTPKAPYSQAIVANGCVFVSGQVAIDPATGEPRHGAFEDELRLALRNLQAILEAAGSSLDKVVKVTVFLADMGNFPKLNEVYREFFSPPYPARTTVQAQPPGGFQVEVECIAVV</sequence>
<evidence type="ECO:0000313" key="3">
    <source>
        <dbReference type="Proteomes" id="UP000236173"/>
    </source>
</evidence>
<dbReference type="AlphaFoldDB" id="A0A2H5XAG0"/>
<dbReference type="GO" id="GO:0005829">
    <property type="term" value="C:cytosol"/>
    <property type="evidence" value="ECO:0007669"/>
    <property type="project" value="TreeGrafter"/>
</dbReference>
<comment type="similarity">
    <text evidence="1">Belongs to the RutC family.</text>
</comment>
<protein>
    <submittedName>
        <fullName evidence="2">2-iminobutanoate/2-iminopropanoate deaminase</fullName>
        <ecNumber evidence="2">3.5.99.10</ecNumber>
    </submittedName>
</protein>
<dbReference type="EMBL" id="BEHT01000006">
    <property type="protein sequence ID" value="GBC98097.1"/>
    <property type="molecule type" value="Genomic_DNA"/>
</dbReference>